<dbReference type="EMBL" id="JBDKWZ010000007">
    <property type="protein sequence ID" value="MEN7548949.1"/>
    <property type="molecule type" value="Genomic_DNA"/>
</dbReference>
<keyword evidence="1" id="KW-1133">Transmembrane helix</keyword>
<reference evidence="2 3" key="1">
    <citation type="submission" date="2024-04" db="EMBL/GenBank/DDBJ databases">
        <title>Novel genus in family Flammeovirgaceae.</title>
        <authorList>
            <person name="Nguyen T.H."/>
            <person name="Vuong T.Q."/>
            <person name="Le H."/>
            <person name="Kim S.-G."/>
        </authorList>
    </citation>
    <scope>NUCLEOTIDE SEQUENCE [LARGE SCALE GENOMIC DNA]</scope>
    <source>
        <strain evidence="2 3">JCM 23209</strain>
    </source>
</reference>
<dbReference type="AlphaFoldDB" id="A0AAW9S7M2"/>
<feature type="transmembrane region" description="Helical" evidence="1">
    <location>
        <begin position="133"/>
        <end position="151"/>
    </location>
</feature>
<comment type="caution">
    <text evidence="2">The sequence shown here is derived from an EMBL/GenBank/DDBJ whole genome shotgun (WGS) entry which is preliminary data.</text>
</comment>
<feature type="transmembrane region" description="Helical" evidence="1">
    <location>
        <begin position="232"/>
        <end position="250"/>
    </location>
</feature>
<protein>
    <recommendedName>
        <fullName evidence="4">Prenyltransferase</fullName>
    </recommendedName>
</protein>
<feature type="transmembrane region" description="Helical" evidence="1">
    <location>
        <begin position="104"/>
        <end position="121"/>
    </location>
</feature>
<keyword evidence="1" id="KW-0472">Membrane</keyword>
<feature type="transmembrane region" description="Helical" evidence="1">
    <location>
        <begin position="37"/>
        <end position="57"/>
    </location>
</feature>
<dbReference type="RefSeq" id="WP_346821723.1">
    <property type="nucleotide sequence ID" value="NZ_JBDKWZ010000007.1"/>
</dbReference>
<feature type="transmembrane region" description="Helical" evidence="1">
    <location>
        <begin position="206"/>
        <end position="226"/>
    </location>
</feature>
<proteinExistence type="predicted"/>
<feature type="transmembrane region" description="Helical" evidence="1">
    <location>
        <begin position="12"/>
        <end position="31"/>
    </location>
</feature>
<evidence type="ECO:0008006" key="4">
    <source>
        <dbReference type="Google" id="ProtNLM"/>
    </source>
</evidence>
<evidence type="ECO:0000313" key="2">
    <source>
        <dbReference type="EMBL" id="MEN7548949.1"/>
    </source>
</evidence>
<keyword evidence="3" id="KW-1185">Reference proteome</keyword>
<evidence type="ECO:0000313" key="3">
    <source>
        <dbReference type="Proteomes" id="UP001403385"/>
    </source>
</evidence>
<name>A0AAW9S7M2_9BACT</name>
<evidence type="ECO:0000256" key="1">
    <source>
        <dbReference type="SAM" id="Phobius"/>
    </source>
</evidence>
<feature type="transmembrane region" description="Helical" evidence="1">
    <location>
        <begin position="157"/>
        <end position="175"/>
    </location>
</feature>
<keyword evidence="1" id="KW-0812">Transmembrane</keyword>
<organism evidence="2 3">
    <name type="scientific">Rapidithrix thailandica</name>
    <dbReference type="NCBI Taxonomy" id="413964"/>
    <lineage>
        <taxon>Bacteria</taxon>
        <taxon>Pseudomonadati</taxon>
        <taxon>Bacteroidota</taxon>
        <taxon>Cytophagia</taxon>
        <taxon>Cytophagales</taxon>
        <taxon>Flammeovirgaceae</taxon>
        <taxon>Rapidithrix</taxon>
    </lineage>
</organism>
<gene>
    <name evidence="2" type="ORF">AAG747_13585</name>
</gene>
<accession>A0AAW9S7M2</accession>
<dbReference type="Proteomes" id="UP001403385">
    <property type="component" value="Unassembled WGS sequence"/>
</dbReference>
<sequence length="280" mass="31856">MLGVIYKYIRVLSLDIVVGACVGALFVASLVKVNLPWLLLADLALSVWLIYTFDHLLDARKITHLPSTFRHAFHQRHANALSLTWLFLAGFGICSLFLLPIQTLQYGLILLALVALYFLFLKLVGHLPTVFKELAIALIYTAGIFLGPLSLTQQPWSWYWLILFLEYAALAYINLAEFSIFELKIDTQDEHGSIARKIGEQKTLRMIRVIAAGMGGLMLAAVLLFYDHTTLFFATQLLFLLMLGSLLAIVQWPMIFVKKERYRIWGDLVFLYPLVFLLSK</sequence>
<feature type="transmembrane region" description="Helical" evidence="1">
    <location>
        <begin position="78"/>
        <end position="98"/>
    </location>
</feature>